<protein>
    <submittedName>
        <fullName evidence="2">DUF1353 domain-containing protein</fullName>
    </submittedName>
</protein>
<feature type="chain" id="PRO_5045210176" evidence="1">
    <location>
        <begin position="20"/>
        <end position="366"/>
    </location>
</feature>
<sequence length="366" mass="41207">MKACFLLLLITLLRVYNVAAQLTWLPGKSFDPDDAPVIWASPHYVSYLDCTYKQLLKDSKQPLKDSSRMWTAPKNTITDWASIPKLCVPIIGFPDDERWNKAALIHDAYCGDDNVHGASYHKAPWQEVHRMFRDACLSGGTPKTKANIMFAAVYLYGTRNKWVFDNGSPRTIKYEDGQKSGATAEEKKAANLDLTMIPESSQIQQMAEIGRFVEARAHASKGVIDEPYKKTLDSVAHESHENRLVPAPTIATYYSFFAKEKPQPLVPSKDFLSWKEKYLFEVAQYEHSYASSLKQEYVVEAQNEDKKYDLSTAEGLQKATEARKKLRKLYEIGPQMPGKPALKAAIKADLKAAPKAAGPIKRKKGK</sequence>
<keyword evidence="3" id="KW-1185">Reference proteome</keyword>
<name>A0ABS0I7P9_9BACT</name>
<dbReference type="RefSeq" id="WP_196294449.1">
    <property type="nucleotide sequence ID" value="NZ_JADQDM010000011.1"/>
</dbReference>
<dbReference type="EMBL" id="JADQDM010000011">
    <property type="protein sequence ID" value="MBF9223002.1"/>
    <property type="molecule type" value="Genomic_DNA"/>
</dbReference>
<evidence type="ECO:0000313" key="3">
    <source>
        <dbReference type="Proteomes" id="UP000618931"/>
    </source>
</evidence>
<dbReference type="Pfam" id="PF07087">
    <property type="entry name" value="DUF1353"/>
    <property type="match status" value="1"/>
</dbReference>
<evidence type="ECO:0000256" key="1">
    <source>
        <dbReference type="SAM" id="SignalP"/>
    </source>
</evidence>
<dbReference type="Proteomes" id="UP000618931">
    <property type="component" value="Unassembled WGS sequence"/>
</dbReference>
<feature type="signal peptide" evidence="1">
    <location>
        <begin position="1"/>
        <end position="19"/>
    </location>
</feature>
<reference evidence="2 3" key="1">
    <citation type="submission" date="2020-11" db="EMBL/GenBank/DDBJ databases">
        <authorList>
            <person name="Kim M.K."/>
        </authorList>
    </citation>
    <scope>NUCLEOTIDE SEQUENCE [LARGE SCALE GENOMIC DNA]</scope>
    <source>
        <strain evidence="2 3">BT662</strain>
    </source>
</reference>
<keyword evidence="1" id="KW-0732">Signal</keyword>
<organism evidence="2 3">
    <name type="scientific">Hymenobacter ruricola</name>
    <dbReference type="NCBI Taxonomy" id="2791023"/>
    <lineage>
        <taxon>Bacteria</taxon>
        <taxon>Pseudomonadati</taxon>
        <taxon>Bacteroidota</taxon>
        <taxon>Cytophagia</taxon>
        <taxon>Cytophagales</taxon>
        <taxon>Hymenobacteraceae</taxon>
        <taxon>Hymenobacter</taxon>
    </lineage>
</organism>
<gene>
    <name evidence="2" type="ORF">I2H31_18000</name>
</gene>
<comment type="caution">
    <text evidence="2">The sequence shown here is derived from an EMBL/GenBank/DDBJ whole genome shotgun (WGS) entry which is preliminary data.</text>
</comment>
<evidence type="ECO:0000313" key="2">
    <source>
        <dbReference type="EMBL" id="MBF9223002.1"/>
    </source>
</evidence>
<dbReference type="InterPro" id="IPR010767">
    <property type="entry name" value="Phage_CGC-2007_Cje0229"/>
</dbReference>
<accession>A0ABS0I7P9</accession>
<proteinExistence type="predicted"/>